<name>A0A2H0YSR8_9BACT</name>
<comment type="caution">
    <text evidence="2">The sequence shown here is derived from an EMBL/GenBank/DDBJ whole genome shotgun (WGS) entry which is preliminary data.</text>
</comment>
<dbReference type="PANTHER" id="PTHR43581:SF4">
    <property type="entry name" value="ATP_GTP PHOSPHATASE"/>
    <property type="match status" value="1"/>
</dbReference>
<evidence type="ECO:0000313" key="2">
    <source>
        <dbReference type="EMBL" id="PIS41527.1"/>
    </source>
</evidence>
<reference evidence="3" key="1">
    <citation type="submission" date="2017-09" db="EMBL/GenBank/DDBJ databases">
        <title>Depth-based differentiation of microbial function through sediment-hosted aquifers and enrichment of novel symbionts in the deep terrestrial subsurface.</title>
        <authorList>
            <person name="Probst A.J."/>
            <person name="Ladd B."/>
            <person name="Jarett J.K."/>
            <person name="Geller-Mcgrath D.E."/>
            <person name="Sieber C.M.K."/>
            <person name="Emerson J.B."/>
            <person name="Anantharaman K."/>
            <person name="Thomas B.C."/>
            <person name="Malmstrom R."/>
            <person name="Stieglmeier M."/>
            <person name="Klingl A."/>
            <person name="Woyke T."/>
            <person name="Ryan C.M."/>
            <person name="Banfield J.F."/>
        </authorList>
    </citation>
    <scope>NUCLEOTIDE SEQUENCE [LARGE SCALE GENOMIC DNA]</scope>
</reference>
<dbReference type="GO" id="GO:0005524">
    <property type="term" value="F:ATP binding"/>
    <property type="evidence" value="ECO:0007669"/>
    <property type="project" value="InterPro"/>
</dbReference>
<dbReference type="GO" id="GO:0016887">
    <property type="term" value="F:ATP hydrolysis activity"/>
    <property type="evidence" value="ECO:0007669"/>
    <property type="project" value="InterPro"/>
</dbReference>
<accession>A0A2H0YSR8</accession>
<dbReference type="InterPro" id="IPR003959">
    <property type="entry name" value="ATPase_AAA_core"/>
</dbReference>
<dbReference type="CDD" id="cd01026">
    <property type="entry name" value="TOPRIM_OLD"/>
    <property type="match status" value="1"/>
</dbReference>
<dbReference type="Pfam" id="PF13304">
    <property type="entry name" value="AAA_21"/>
    <property type="match status" value="1"/>
</dbReference>
<proteinExistence type="predicted"/>
<dbReference type="Proteomes" id="UP000228711">
    <property type="component" value="Unassembled WGS sequence"/>
</dbReference>
<dbReference type="InterPro" id="IPR003593">
    <property type="entry name" value="AAA+_ATPase"/>
</dbReference>
<dbReference type="InterPro" id="IPR041685">
    <property type="entry name" value="AAA_GajA/Old/RecF-like"/>
</dbReference>
<dbReference type="Pfam" id="PF20469">
    <property type="entry name" value="OLD-like_TOPRIM"/>
    <property type="match status" value="1"/>
</dbReference>
<feature type="domain" description="AAA+ ATPase" evidence="1">
    <location>
        <begin position="23"/>
        <end position="276"/>
    </location>
</feature>
<evidence type="ECO:0000313" key="3">
    <source>
        <dbReference type="Proteomes" id="UP000228711"/>
    </source>
</evidence>
<dbReference type="Gene3D" id="3.40.50.300">
    <property type="entry name" value="P-loop containing nucleotide triphosphate hydrolases"/>
    <property type="match status" value="1"/>
</dbReference>
<dbReference type="EMBL" id="PEXV01000088">
    <property type="protein sequence ID" value="PIS41527.1"/>
    <property type="molecule type" value="Genomic_DNA"/>
</dbReference>
<sequence>MIISEITIFRYKSILSKQVIKPAVGPSIFIGKNNSGKSTILDALFRFFRTMQDPDRFTDPEARIEISVVLSTKDRTALAKVGQQNLPEHVKLILLGEELFLKTEDETKPMSRELSQFLLNKTVRIGAIRDLDFVKMKKIFEEFQFGWPKVFKLFSSKFSLFFPEIKTPSKLFHEKKDWVETTVKEYGQPRTIERLGLGFRHLFILLLYYFHPRYDVILIDEPEIHLHPQMIKRLFDLFHENISEKQIFLTTHSPLFVQPEALSNVFRTVQDKQQGTHFHTLEPSAIDLTRLEQELNADNCEMFFADRVLLVEGVSDRIFMRQLLQSFYPDTTLDIKVIPVHGKENIDTYVRLLRAFHIYYVVMLDKDAFLDPNIKVITEVRKTDSFDKEQEILHAARVYILPHGAIEHHYPKHLIQRDLSKPLLAIRVASGVTEKDFQEDRLKHIKEVLDAVTR</sequence>
<dbReference type="SUPFAM" id="SSF52540">
    <property type="entry name" value="P-loop containing nucleoside triphosphate hydrolases"/>
    <property type="match status" value="1"/>
</dbReference>
<protein>
    <recommendedName>
        <fullName evidence="1">AAA+ ATPase domain-containing protein</fullName>
    </recommendedName>
</protein>
<dbReference type="PANTHER" id="PTHR43581">
    <property type="entry name" value="ATP/GTP PHOSPHATASE"/>
    <property type="match status" value="1"/>
</dbReference>
<organism evidence="2 3">
    <name type="scientific">Candidatus Kerfeldbacteria bacterium CG08_land_8_20_14_0_20_42_7</name>
    <dbReference type="NCBI Taxonomy" id="2014245"/>
    <lineage>
        <taxon>Bacteria</taxon>
        <taxon>Candidatus Kerfeldiibacteriota</taxon>
    </lineage>
</organism>
<gene>
    <name evidence="2" type="ORF">COT25_02620</name>
</gene>
<dbReference type="InterPro" id="IPR051396">
    <property type="entry name" value="Bact_Antivir_Def_Nuclease"/>
</dbReference>
<dbReference type="AlphaFoldDB" id="A0A2H0YSR8"/>
<dbReference type="InterPro" id="IPR034139">
    <property type="entry name" value="TOPRIM_OLD"/>
</dbReference>
<dbReference type="InterPro" id="IPR027417">
    <property type="entry name" value="P-loop_NTPase"/>
</dbReference>
<dbReference type="Pfam" id="PF13175">
    <property type="entry name" value="AAA_15"/>
    <property type="match status" value="1"/>
</dbReference>
<evidence type="ECO:0000259" key="1">
    <source>
        <dbReference type="SMART" id="SM00382"/>
    </source>
</evidence>
<dbReference type="SMART" id="SM00382">
    <property type="entry name" value="AAA"/>
    <property type="match status" value="1"/>
</dbReference>